<dbReference type="Pfam" id="PF19276">
    <property type="entry name" value="HD_assoc_2"/>
    <property type="match status" value="1"/>
</dbReference>
<dbReference type="GO" id="GO:0006203">
    <property type="term" value="P:dGTP catabolic process"/>
    <property type="evidence" value="ECO:0007669"/>
    <property type="project" value="TreeGrafter"/>
</dbReference>
<dbReference type="PANTHER" id="PTHR11373">
    <property type="entry name" value="DEOXYNUCLEOSIDE TRIPHOSPHATE TRIPHOSPHOHYDROLASE"/>
    <property type="match status" value="1"/>
</dbReference>
<dbReference type="AlphaFoldDB" id="A0A0F9QVI0"/>
<dbReference type="Gene3D" id="1.10.3210.10">
    <property type="entry name" value="Hypothetical protein af1432"/>
    <property type="match status" value="1"/>
</dbReference>
<organism evidence="2">
    <name type="scientific">marine sediment metagenome</name>
    <dbReference type="NCBI Taxonomy" id="412755"/>
    <lineage>
        <taxon>unclassified sequences</taxon>
        <taxon>metagenomes</taxon>
        <taxon>ecological metagenomes</taxon>
    </lineage>
</organism>
<evidence type="ECO:0000259" key="1">
    <source>
        <dbReference type="SMART" id="SM00471"/>
    </source>
</evidence>
<reference evidence="2" key="1">
    <citation type="journal article" date="2015" name="Nature">
        <title>Complex archaea that bridge the gap between prokaryotes and eukaryotes.</title>
        <authorList>
            <person name="Spang A."/>
            <person name="Saw J.H."/>
            <person name="Jorgensen S.L."/>
            <person name="Zaremba-Niedzwiedzka K."/>
            <person name="Martijn J."/>
            <person name="Lind A.E."/>
            <person name="van Eijk R."/>
            <person name="Schleper C."/>
            <person name="Guy L."/>
            <person name="Ettema T.J."/>
        </authorList>
    </citation>
    <scope>NUCLEOTIDE SEQUENCE</scope>
</reference>
<protein>
    <recommendedName>
        <fullName evidence="1">HD/PDEase domain-containing protein</fullName>
    </recommendedName>
</protein>
<dbReference type="InterPro" id="IPR045509">
    <property type="entry name" value="HD_assoc_2"/>
</dbReference>
<dbReference type="CDD" id="cd00077">
    <property type="entry name" value="HDc"/>
    <property type="match status" value="1"/>
</dbReference>
<dbReference type="PANTHER" id="PTHR11373:SF4">
    <property type="entry name" value="DEOXYNUCLEOSIDE TRIPHOSPHATE TRIPHOSPHOHYDROLASE SAMHD1"/>
    <property type="match status" value="1"/>
</dbReference>
<dbReference type="GO" id="GO:0008832">
    <property type="term" value="F:dGTPase activity"/>
    <property type="evidence" value="ECO:0007669"/>
    <property type="project" value="TreeGrafter"/>
</dbReference>
<dbReference type="SMART" id="SM00471">
    <property type="entry name" value="HDc"/>
    <property type="match status" value="1"/>
</dbReference>
<dbReference type="SUPFAM" id="SSF109604">
    <property type="entry name" value="HD-domain/PDEase-like"/>
    <property type="match status" value="1"/>
</dbReference>
<comment type="caution">
    <text evidence="2">The sequence shown here is derived from an EMBL/GenBank/DDBJ whole genome shotgun (WGS) entry which is preliminary data.</text>
</comment>
<evidence type="ECO:0000313" key="2">
    <source>
        <dbReference type="EMBL" id="KKN46434.1"/>
    </source>
</evidence>
<dbReference type="EMBL" id="LAZR01001331">
    <property type="protein sequence ID" value="KKN46434.1"/>
    <property type="molecule type" value="Genomic_DNA"/>
</dbReference>
<proteinExistence type="predicted"/>
<dbReference type="InterPro" id="IPR050135">
    <property type="entry name" value="dGTPase-like"/>
</dbReference>
<dbReference type="InterPro" id="IPR006674">
    <property type="entry name" value="HD_domain"/>
</dbReference>
<dbReference type="InterPro" id="IPR003607">
    <property type="entry name" value="HD/PDEase_dom"/>
</dbReference>
<accession>A0A0F9QVI0</accession>
<name>A0A0F9QVI0_9ZZZZ</name>
<feature type="domain" description="HD/PDEase" evidence="1">
    <location>
        <begin position="73"/>
        <end position="233"/>
    </location>
</feature>
<dbReference type="Pfam" id="PF01966">
    <property type="entry name" value="HD"/>
    <property type="match status" value="1"/>
</dbReference>
<sequence length="493" mass="57878">MNEQDFKDKLEEWLSATLDKNLINKIGPKIIRDPVHGIQRFFGWEINFLDLPIIQRLRYIKQNAFAYLIYPGALQTRFDHTLGVSILTEKFANILRKKGFNDLDENLQNNLRIAAIFHDVGHGPLSHLSEEVYSQLDVIQEILTKPEFVAVKQNVKTHEMLSYYIIKSDKLKELFQRVNKCYPKVSCDIDLISESIIGNVSDLKRKYCQDIINGSFDADKLDYIQRDCYFTGLIMGVDVERIFHAIIPKDDGIKKEIALDISGSHNIEQLLFNKLLLHPSLYHHHKVRACTCMFKSVFEIIKDKDLAIDGKKFDNPVDFLEITDDFFFSYKDKPSVIQPHIKNLRNRVLFKRALVICGDFLNPVNLSTIKSYKDFLKWMEDPEKIRDFRRLICDKVKDITEYDVWLDFPKSPSLREASQISIQVREDEYKTLDELFPTSGWLNTYLEHKIRGYVFCPPTKKIRGRVHEISRKILKDDFNIELTEDCYYQCKIR</sequence>
<gene>
    <name evidence="2" type="ORF">LCGC14_0673110</name>
</gene>